<name>A0ABD5SQ05_9EURY</name>
<keyword evidence="1" id="KW-0805">Transcription regulation</keyword>
<dbReference type="SUPFAM" id="SSF55781">
    <property type="entry name" value="GAF domain-like"/>
    <property type="match status" value="2"/>
</dbReference>
<dbReference type="Gene3D" id="3.30.450.20">
    <property type="entry name" value="PAS domain"/>
    <property type="match status" value="3"/>
</dbReference>
<organism evidence="5 6">
    <name type="scientific">Natrinema soli</name>
    <dbReference type="NCBI Taxonomy" id="1930624"/>
    <lineage>
        <taxon>Archaea</taxon>
        <taxon>Methanobacteriati</taxon>
        <taxon>Methanobacteriota</taxon>
        <taxon>Stenosarchaea group</taxon>
        <taxon>Halobacteria</taxon>
        <taxon>Halobacteriales</taxon>
        <taxon>Natrialbaceae</taxon>
        <taxon>Natrinema</taxon>
    </lineage>
</organism>
<feature type="domain" description="PAC" evidence="4">
    <location>
        <begin position="206"/>
        <end position="257"/>
    </location>
</feature>
<dbReference type="AlphaFoldDB" id="A0ABD5SQ05"/>
<dbReference type="InterPro" id="IPR001610">
    <property type="entry name" value="PAC"/>
</dbReference>
<dbReference type="InterPro" id="IPR000700">
    <property type="entry name" value="PAS-assoc_C"/>
</dbReference>
<evidence type="ECO:0000259" key="4">
    <source>
        <dbReference type="PROSITE" id="PS50113"/>
    </source>
</evidence>
<protein>
    <submittedName>
        <fullName evidence="5">PAS domain S-box protein</fullName>
    </submittedName>
</protein>
<comment type="caution">
    <text evidence="5">The sequence shown here is derived from an EMBL/GenBank/DDBJ whole genome shotgun (WGS) entry which is preliminary data.</text>
</comment>
<dbReference type="PROSITE" id="PS50113">
    <property type="entry name" value="PAC"/>
    <property type="match status" value="1"/>
</dbReference>
<dbReference type="InterPro" id="IPR013656">
    <property type="entry name" value="PAS_4"/>
</dbReference>
<dbReference type="PROSITE" id="PS50112">
    <property type="entry name" value="PAS"/>
    <property type="match status" value="3"/>
</dbReference>
<dbReference type="EMBL" id="JBHSWV010000365">
    <property type="protein sequence ID" value="MFC6767355.1"/>
    <property type="molecule type" value="Genomic_DNA"/>
</dbReference>
<dbReference type="SMART" id="SM00091">
    <property type="entry name" value="PAS"/>
    <property type="match status" value="3"/>
</dbReference>
<feature type="domain" description="PAS" evidence="3">
    <location>
        <begin position="251"/>
        <end position="321"/>
    </location>
</feature>
<evidence type="ECO:0000256" key="1">
    <source>
        <dbReference type="ARBA" id="ARBA00023015"/>
    </source>
</evidence>
<dbReference type="SMART" id="SM00086">
    <property type="entry name" value="PAC"/>
    <property type="match status" value="2"/>
</dbReference>
<dbReference type="InterPro" id="IPR003018">
    <property type="entry name" value="GAF"/>
</dbReference>
<dbReference type="InterPro" id="IPR031803">
    <property type="entry name" value="BAT_GAF/HTH-assoc"/>
</dbReference>
<keyword evidence="6" id="KW-1185">Reference proteome</keyword>
<dbReference type="Proteomes" id="UP001596383">
    <property type="component" value="Unassembled WGS sequence"/>
</dbReference>
<dbReference type="SUPFAM" id="SSF55785">
    <property type="entry name" value="PYP-like sensor domain (PAS domain)"/>
    <property type="match status" value="3"/>
</dbReference>
<gene>
    <name evidence="5" type="ORF">ACFQE6_20915</name>
</gene>
<dbReference type="Pfam" id="PF04967">
    <property type="entry name" value="HTH_10"/>
    <property type="match status" value="1"/>
</dbReference>
<dbReference type="PANTHER" id="PTHR34236">
    <property type="entry name" value="DIMETHYL SULFOXIDE REDUCTASE TRANSCRIPTIONAL ACTIVATOR"/>
    <property type="match status" value="1"/>
</dbReference>
<dbReference type="Gene3D" id="3.30.450.40">
    <property type="match status" value="2"/>
</dbReference>
<proteinExistence type="predicted"/>
<dbReference type="Pfam" id="PF15915">
    <property type="entry name" value="BAT"/>
    <property type="match status" value="1"/>
</dbReference>
<accession>A0ABD5SQ05</accession>
<evidence type="ECO:0000313" key="5">
    <source>
        <dbReference type="EMBL" id="MFC6767355.1"/>
    </source>
</evidence>
<evidence type="ECO:0000259" key="3">
    <source>
        <dbReference type="PROSITE" id="PS50112"/>
    </source>
</evidence>
<dbReference type="PANTHER" id="PTHR34236:SF1">
    <property type="entry name" value="DIMETHYL SULFOXIDE REDUCTASE TRANSCRIPTIONAL ACTIVATOR"/>
    <property type="match status" value="1"/>
</dbReference>
<dbReference type="InterPro" id="IPR007050">
    <property type="entry name" value="HTH_bacterioopsin"/>
</dbReference>
<dbReference type="NCBIfam" id="TIGR00229">
    <property type="entry name" value="sensory_box"/>
    <property type="match status" value="2"/>
</dbReference>
<feature type="domain" description="PAS" evidence="3">
    <location>
        <begin position="368"/>
        <end position="419"/>
    </location>
</feature>
<evidence type="ECO:0000313" key="6">
    <source>
        <dbReference type="Proteomes" id="UP001596383"/>
    </source>
</evidence>
<reference evidence="5 6" key="1">
    <citation type="journal article" date="2019" name="Int. J. Syst. Evol. Microbiol.">
        <title>The Global Catalogue of Microorganisms (GCM) 10K type strain sequencing project: providing services to taxonomists for standard genome sequencing and annotation.</title>
        <authorList>
            <consortium name="The Broad Institute Genomics Platform"/>
            <consortium name="The Broad Institute Genome Sequencing Center for Infectious Disease"/>
            <person name="Wu L."/>
            <person name="Ma J."/>
        </authorList>
    </citation>
    <scope>NUCLEOTIDE SEQUENCE [LARGE SCALE GENOMIC DNA]</scope>
    <source>
        <strain evidence="5 6">LMG 29247</strain>
    </source>
</reference>
<dbReference type="InterPro" id="IPR035965">
    <property type="entry name" value="PAS-like_dom_sf"/>
</dbReference>
<sequence>MVRSLEEPETTPVRALSVGSSEWIRTATAGLADEAVTVAESVPNASDLTDDRLETVDCVLTDDRDVLAAVDGTCPVVYAVDSAANESIDRLRDEGATEIVAKTTIQEPPLLTHRLRRTVEFTAMERSADHRVELYRTLIEQSSDLLIVLDEEGAVTDVSPAVERVGGFTADEMSGTNMLDYIHPDDTQRVLDEFDAVREGELGTRRTVEYTCKHADGRWYVHEAALTNRLEDDTVDGIIASIRDITEFHRIERELSESFKRVTDSFYALDADWRFTYVNDRALEELDLERSDLIGHRILDVFPEMNETPFQSAAVEAMETQESRTVEAYYEAYDAWVEARIYPSPSGISVYWRDVTERVERKRDLSERTERLQALVENVPVVLFVLDDDGTFTLSEGQGLANLGFESDEVIGRSFFDLLEDYPTVRADVRDALDGVAVNTRRRLGDRIFETSYRPIADDGTIDRVIGVANDITERVQYQEALNALHEATSHLLTVDSKGDACEYIVDIATDVLDLETVVYRFDEETNELLPAAYSPAIESTFGSPHPLQPDAGDPWQAFVDGEPTVHDDGRAARTVRDEAPDVRSGLSVPLGEHGVLVALSTEPDAYTDETVELAELFATTAEAALDRIGRSRRLRERERELKGQNRHLERLNAANEVRQEVEQLLLMADSRSEIERGVPECLSELESCSLAWFGEPDPSGNSLEPRYHAGFERGYLDAVSITTVDESAAEPAGRAARTRSPVHVENVAASVHDGEWRGEALSRNFQSAYAIPLVYDGFCYGVLSIYGEQRGAFDETLRSTLAELGETIAYAIDAVKRKNALFGNGRTEVELEVAADATLCRLAEFLGEPVTYEGATARADGAQFVFAAVEEPVDESLAAAEYTAIEGISEITTIADHEDETLLQLRVTDSFLGSITDTHGARLREFVADASGGRAIVDVPDAVEIRDVLSGISRSGPSVSMVARREGATDDRSTVNGPARSALLETFTDRQREVVQTAYHGGFFEWPRRANGEEIAGSLDISSPAFHKHVRSAERKLFAALFEGAAASEVK</sequence>
<dbReference type="RefSeq" id="WP_273740251.1">
    <property type="nucleotide sequence ID" value="NZ_JAQIVI010000365.1"/>
</dbReference>
<feature type="domain" description="PAS" evidence="3">
    <location>
        <begin position="131"/>
        <end position="201"/>
    </location>
</feature>
<dbReference type="SMART" id="SM00065">
    <property type="entry name" value="GAF"/>
    <property type="match status" value="2"/>
</dbReference>
<keyword evidence="2" id="KW-0804">Transcription</keyword>
<dbReference type="Pfam" id="PF08448">
    <property type="entry name" value="PAS_4"/>
    <property type="match status" value="3"/>
</dbReference>
<dbReference type="CDD" id="cd00130">
    <property type="entry name" value="PAS"/>
    <property type="match status" value="3"/>
</dbReference>
<dbReference type="InterPro" id="IPR000014">
    <property type="entry name" value="PAS"/>
</dbReference>
<dbReference type="Pfam" id="PF13185">
    <property type="entry name" value="GAF_2"/>
    <property type="match status" value="2"/>
</dbReference>
<dbReference type="InterPro" id="IPR029016">
    <property type="entry name" value="GAF-like_dom_sf"/>
</dbReference>
<evidence type="ECO:0000256" key="2">
    <source>
        <dbReference type="ARBA" id="ARBA00023163"/>
    </source>
</evidence>